<keyword evidence="3" id="KW-1185">Reference proteome</keyword>
<sequence>MAEETETMQPGEAAGRNAEPLSAEPDTQEDVSERISKAVAEAKKEAEAELKKVRRELDSVKKAHMTEDEKKQADLTERERELAQREAELQNERSRMYAVKAIKKAGLDDGGDNALELVDFVLGDDEAQIDARVKAFGALVQKYVDAKVEATFKSAGRIPGKGTEAELEESGIGIRAAKRYAEKIKL</sequence>
<feature type="compositionally biased region" description="Basic and acidic residues" evidence="1">
    <location>
        <begin position="31"/>
        <end position="43"/>
    </location>
</feature>
<gene>
    <name evidence="2" type="ORF">NE695_10885</name>
</gene>
<dbReference type="EMBL" id="JANFZH010000023">
    <property type="protein sequence ID" value="MCQ4840415.1"/>
    <property type="molecule type" value="Genomic_DNA"/>
</dbReference>
<comment type="caution">
    <text evidence="2">The sequence shown here is derived from an EMBL/GenBank/DDBJ whole genome shotgun (WGS) entry which is preliminary data.</text>
</comment>
<organism evidence="2 3">
    <name type="scientific">Neglectibacter timonensis</name>
    <dbReference type="NCBI Taxonomy" id="1776382"/>
    <lineage>
        <taxon>Bacteria</taxon>
        <taxon>Bacillati</taxon>
        <taxon>Bacillota</taxon>
        <taxon>Clostridia</taxon>
        <taxon>Eubacteriales</taxon>
        <taxon>Oscillospiraceae</taxon>
        <taxon>Neglectibacter</taxon>
    </lineage>
</organism>
<proteinExistence type="predicted"/>
<dbReference type="GeneID" id="90533423"/>
<evidence type="ECO:0000313" key="3">
    <source>
        <dbReference type="Proteomes" id="UP001524473"/>
    </source>
</evidence>
<dbReference type="Proteomes" id="UP001524473">
    <property type="component" value="Unassembled WGS sequence"/>
</dbReference>
<dbReference type="RefSeq" id="WP_066866502.1">
    <property type="nucleotide sequence ID" value="NZ_CABKVV010000014.1"/>
</dbReference>
<name>A0ABT1S0E9_9FIRM</name>
<protein>
    <submittedName>
        <fullName evidence="2">DUF4355 domain-containing protein</fullName>
    </submittedName>
</protein>
<evidence type="ECO:0000313" key="2">
    <source>
        <dbReference type="EMBL" id="MCQ4840415.1"/>
    </source>
</evidence>
<reference evidence="2 3" key="1">
    <citation type="submission" date="2022-06" db="EMBL/GenBank/DDBJ databases">
        <title>Isolation of gut microbiota from human fecal samples.</title>
        <authorList>
            <person name="Pamer E.G."/>
            <person name="Barat B."/>
            <person name="Waligurski E."/>
            <person name="Medina S."/>
            <person name="Paddock L."/>
            <person name="Mostad J."/>
        </authorList>
    </citation>
    <scope>NUCLEOTIDE SEQUENCE [LARGE SCALE GENOMIC DNA]</scope>
    <source>
        <strain evidence="2 3">DFI.9.73</strain>
    </source>
</reference>
<feature type="region of interest" description="Disordered" evidence="1">
    <location>
        <begin position="1"/>
        <end position="43"/>
    </location>
</feature>
<accession>A0ABT1S0E9</accession>
<dbReference type="Pfam" id="PF14265">
    <property type="entry name" value="DUF4355"/>
    <property type="match status" value="1"/>
</dbReference>
<dbReference type="InterPro" id="IPR025580">
    <property type="entry name" value="Gp46"/>
</dbReference>
<evidence type="ECO:0000256" key="1">
    <source>
        <dbReference type="SAM" id="MobiDB-lite"/>
    </source>
</evidence>
<feature type="region of interest" description="Disordered" evidence="1">
    <location>
        <begin position="56"/>
        <end position="90"/>
    </location>
</feature>